<dbReference type="Pfam" id="PF05026">
    <property type="entry name" value="DCP2"/>
    <property type="match status" value="1"/>
</dbReference>
<evidence type="ECO:0000256" key="2">
    <source>
        <dbReference type="ARBA" id="ARBA00004496"/>
    </source>
</evidence>
<reference evidence="12 13" key="1">
    <citation type="submission" date="2024-03" db="EMBL/GenBank/DDBJ databases">
        <title>Genome-scale model development and genomic sequencing of the oleaginous clade Lipomyces.</title>
        <authorList>
            <consortium name="Lawrence Berkeley National Laboratory"/>
            <person name="Czajka J.J."/>
            <person name="Han Y."/>
            <person name="Kim J."/>
            <person name="Mondo S.J."/>
            <person name="Hofstad B.A."/>
            <person name="Robles A."/>
            <person name="Haridas S."/>
            <person name="Riley R."/>
            <person name="LaButti K."/>
            <person name="Pangilinan J."/>
            <person name="Andreopoulos W."/>
            <person name="Lipzen A."/>
            <person name="Yan J."/>
            <person name="Wang M."/>
            <person name="Ng V."/>
            <person name="Grigoriev I.V."/>
            <person name="Spatafora J.W."/>
            <person name="Magnuson J.K."/>
            <person name="Baker S.E."/>
            <person name="Pomraning K.R."/>
        </authorList>
    </citation>
    <scope>NUCLEOTIDE SEQUENCE [LARGE SCALE GENOMIC DNA]</scope>
    <source>
        <strain evidence="12 13">Phaff 52-87</strain>
    </source>
</reference>
<evidence type="ECO:0000313" key="12">
    <source>
        <dbReference type="EMBL" id="KAK7208023.1"/>
    </source>
</evidence>
<dbReference type="RefSeq" id="XP_064771056.1">
    <property type="nucleotide sequence ID" value="XM_064910748.1"/>
</dbReference>
<dbReference type="InterPro" id="IPR036189">
    <property type="entry name" value="DCP2_BoxA_sf"/>
</dbReference>
<dbReference type="PANTHER" id="PTHR23114:SF17">
    <property type="entry name" value="M7GPPPN-MRNA HYDROLASE"/>
    <property type="match status" value="1"/>
</dbReference>
<name>A0ABR1FFR9_9ASCO</name>
<keyword evidence="4" id="KW-0963">Cytoplasm</keyword>
<keyword evidence="7" id="KW-0694">RNA-binding</keyword>
<feature type="domain" description="Nudix hydrolase" evidence="11">
    <location>
        <begin position="100"/>
        <end position="227"/>
    </location>
</feature>
<dbReference type="SUPFAM" id="SSF140586">
    <property type="entry name" value="Dcp2 domain-like"/>
    <property type="match status" value="1"/>
</dbReference>
<dbReference type="Gene3D" id="3.90.79.10">
    <property type="entry name" value="Nucleoside Triphosphate Pyrophosphohydrolase"/>
    <property type="match status" value="1"/>
</dbReference>
<gene>
    <name evidence="12" type="ORF">BZA70DRAFT_254013</name>
</gene>
<comment type="caution">
    <text evidence="12">The sequence shown here is derived from an EMBL/GenBank/DDBJ whole genome shotgun (WGS) entry which is preliminary data.</text>
</comment>
<dbReference type="InterPro" id="IPR020084">
    <property type="entry name" value="NUDIX_hydrolase_CS"/>
</dbReference>
<evidence type="ECO:0000256" key="7">
    <source>
        <dbReference type="ARBA" id="ARBA00022884"/>
    </source>
</evidence>
<dbReference type="PANTHER" id="PTHR23114">
    <property type="entry name" value="M7GPPPN-MRNA HYDROLASE"/>
    <property type="match status" value="1"/>
</dbReference>
<dbReference type="Proteomes" id="UP001498771">
    <property type="component" value="Unassembled WGS sequence"/>
</dbReference>
<evidence type="ECO:0000256" key="6">
    <source>
        <dbReference type="ARBA" id="ARBA00022801"/>
    </source>
</evidence>
<organism evidence="12 13">
    <name type="scientific">Myxozyma melibiosi</name>
    <dbReference type="NCBI Taxonomy" id="54550"/>
    <lineage>
        <taxon>Eukaryota</taxon>
        <taxon>Fungi</taxon>
        <taxon>Dikarya</taxon>
        <taxon>Ascomycota</taxon>
        <taxon>Saccharomycotina</taxon>
        <taxon>Lipomycetes</taxon>
        <taxon>Lipomycetales</taxon>
        <taxon>Lipomycetaceae</taxon>
        <taxon>Myxozyma</taxon>
    </lineage>
</organism>
<dbReference type="InterPro" id="IPR015797">
    <property type="entry name" value="NUDIX_hydrolase-like_dom_sf"/>
</dbReference>
<dbReference type="PROSITE" id="PS00893">
    <property type="entry name" value="NUDIX_BOX"/>
    <property type="match status" value="1"/>
</dbReference>
<dbReference type="PRINTS" id="PR00502">
    <property type="entry name" value="NUDIXFAMILY"/>
</dbReference>
<protein>
    <submittedName>
        <fullName evidence="12">Dcp2, box A domain-containing protein</fullName>
    </submittedName>
</protein>
<comment type="cofactor">
    <cofactor evidence="1">
        <name>Mn(2+)</name>
        <dbReference type="ChEBI" id="CHEBI:29035"/>
    </cofactor>
</comment>
<dbReference type="CDD" id="cd03672">
    <property type="entry name" value="NUDIX_Dcp2p_Nudt20"/>
    <property type="match status" value="1"/>
</dbReference>
<keyword evidence="13" id="KW-1185">Reference proteome</keyword>
<evidence type="ECO:0000256" key="5">
    <source>
        <dbReference type="ARBA" id="ARBA00022723"/>
    </source>
</evidence>
<dbReference type="PROSITE" id="PS51462">
    <property type="entry name" value="NUDIX"/>
    <property type="match status" value="1"/>
</dbReference>
<evidence type="ECO:0000313" key="13">
    <source>
        <dbReference type="Proteomes" id="UP001498771"/>
    </source>
</evidence>
<keyword evidence="6 9" id="KW-0378">Hydrolase</keyword>
<proteinExistence type="inferred from homology"/>
<dbReference type="EMBL" id="JBBJBU010000001">
    <property type="protein sequence ID" value="KAK7208023.1"/>
    <property type="molecule type" value="Genomic_DNA"/>
</dbReference>
<evidence type="ECO:0000256" key="3">
    <source>
        <dbReference type="ARBA" id="ARBA00005279"/>
    </source>
</evidence>
<sequence length="372" mass="41965">MTIRSSFNFATATLDEVLDDLSVRFIQNCPPEELTSVERVCFQAEEAHWFYEDFIRAENPQLPSLSQKNFTARIFTHCPLLRKWSDVHEQAFADFMQYKTRVPVRGAILLNKNLDKCILVKGWKSSASWGFPKGKINKGEPDEDCAIREVIEETGYDVSALLKKEDYINITIREQQLRLYIIAGVPMDAAFEPQTRKEISKIEWFKLSSLPTYGDSRDAAAAIKNGQASKKFYMVAPFMKQLLRWVNEHKPPKPAKKTVTYAEPVVAVPAVPSNTMSIFDQISAQLKTNSGPSTQEKGAVKQKKQNRPNKQQKIQASPDTTAQYVAPVQQQQLQEPQQVNAYTQTTPMADTRAQAGANSAAAQSILSMIRKN</sequence>
<dbReference type="Gene3D" id="1.10.10.1050">
    <property type="entry name" value="Dcp2, box A domain"/>
    <property type="match status" value="1"/>
</dbReference>
<evidence type="ECO:0000259" key="11">
    <source>
        <dbReference type="PROSITE" id="PS51462"/>
    </source>
</evidence>
<evidence type="ECO:0000256" key="4">
    <source>
        <dbReference type="ARBA" id="ARBA00022490"/>
    </source>
</evidence>
<feature type="region of interest" description="Disordered" evidence="10">
    <location>
        <begin position="288"/>
        <end position="320"/>
    </location>
</feature>
<evidence type="ECO:0000256" key="1">
    <source>
        <dbReference type="ARBA" id="ARBA00001936"/>
    </source>
</evidence>
<keyword evidence="8" id="KW-0464">Manganese</keyword>
<evidence type="ECO:0000256" key="10">
    <source>
        <dbReference type="SAM" id="MobiDB-lite"/>
    </source>
</evidence>
<dbReference type="SUPFAM" id="SSF55811">
    <property type="entry name" value="Nudix"/>
    <property type="match status" value="1"/>
</dbReference>
<dbReference type="SMART" id="SM01125">
    <property type="entry name" value="DCP2"/>
    <property type="match status" value="1"/>
</dbReference>
<accession>A0ABR1FFR9</accession>
<dbReference type="InterPro" id="IPR000086">
    <property type="entry name" value="NUDIX_hydrolase_dom"/>
</dbReference>
<dbReference type="InterPro" id="IPR020476">
    <property type="entry name" value="Nudix_hydrolase"/>
</dbReference>
<keyword evidence="5" id="KW-0479">Metal-binding</keyword>
<comment type="similarity">
    <text evidence="3">Belongs to the Nudix hydrolase family. DCP2 subfamily.</text>
</comment>
<dbReference type="Pfam" id="PF00293">
    <property type="entry name" value="NUDIX"/>
    <property type="match status" value="1"/>
</dbReference>
<dbReference type="GeneID" id="90036260"/>
<dbReference type="InterPro" id="IPR007722">
    <property type="entry name" value="DCP2_BoxA"/>
</dbReference>
<evidence type="ECO:0000256" key="8">
    <source>
        <dbReference type="ARBA" id="ARBA00023211"/>
    </source>
</evidence>
<dbReference type="InterPro" id="IPR044099">
    <property type="entry name" value="Dcp2_NUDIX"/>
</dbReference>
<evidence type="ECO:0000256" key="9">
    <source>
        <dbReference type="RuleBase" id="RU003476"/>
    </source>
</evidence>
<comment type="subcellular location">
    <subcellularLocation>
        <location evidence="2">Cytoplasm</location>
    </subcellularLocation>
</comment>